<feature type="non-terminal residue" evidence="13">
    <location>
        <position position="1890"/>
    </location>
</feature>
<dbReference type="PANTHER" id="PTHR19331">
    <property type="entry name" value="SCAVENGER RECEPTOR DOMAIN-CONTAINING"/>
    <property type="match status" value="1"/>
</dbReference>
<evidence type="ECO:0000313" key="13">
    <source>
        <dbReference type="EMBL" id="VDI08634.1"/>
    </source>
</evidence>
<keyword evidence="1" id="KW-0732">Signal</keyword>
<evidence type="ECO:0000256" key="8">
    <source>
        <dbReference type="SAM" id="MobiDB-lite"/>
    </source>
</evidence>
<dbReference type="PANTHER" id="PTHR19331:SF465">
    <property type="entry name" value="EGG PEPTIDE SPERACT RECEPTOR"/>
    <property type="match status" value="1"/>
</dbReference>
<feature type="domain" description="SRCR" evidence="10">
    <location>
        <begin position="1108"/>
        <end position="1228"/>
    </location>
</feature>
<proteinExistence type="predicted"/>
<sequence length="1890" mass="200939">LDANLQLRLRDGTKGSEGRVEVFYNNTWGTICDDEFDNKAAKLVCAAVGYKLNTVAVPISSSYFGNASNLRIWLDDVKCTGNEPGLGACSHKPWGTNNCDHGEDAGVFCLQGATAQPANVRVRLAGGRNRYEGRVEIYVYNRWGTICDDSFDAREARVVCKMLGFNRGGSVIKGRTFGGRKGPIWLDDMECQGNESSLLSCIHKPWGVNNCGHDEDVAVMCNSNTPPVISVRLAGGPTSQEGRVEIQYNGIWGTVCDDHFDNSAAAVVCRMLHLPFSGAVGYSHSPYGQGTGQILLDDVHCIGTETTMLNCNHSAIGTSNCKHTEDVGVKCQTNSAKVNIRLKGGPGNYAGRVEVFYNNTWGTICDDAFGYREAKVICTQLGLNGTNAIAKGSSFYGRGTGPIQLDDLSCQGTEKNLALCGHRGWGKSNCDHTEDASVVCLASAPSGTTNTTLRLVGGTTPSSGRLEINYQGTWGTVCDDLFDNYAAQVVCRELGLPWQGAQVRPKAYFGAGTGQIVLDNVKCNGNETDISLCKHNPFGQNNCGHTEDVGVVCGTLKRLRVRLVNGTSSASGRVEVFYNHTWGTICDDSFSNQAASVVCSMLGFRRDAALSVAGSQYGGGPGPILLDDLQCTGTERSILQCRNKGWYINNCDHTEDVGVVCNAREPQLRLANGPNRFQGRVEINVGGRWGTVCDDKFDQNAASVVCRSLNLPSQNALPVTAAGFGQGTGSIYLDEVTCMGNESTILQCKTNAIGDTDCDHTEDVGVICSNTPASKNIQLRLTGGNSTNAGLLQVNYGGKWGTVCDDDFNSTAAKVVCNQLGVQFVQAVAVSGSRYSTSNFQGPIWLDSVHCGGTENSLANCGHDPWGVSDCDHTEDVGIICETAQSLQVQVRLRGPKATAGRVEVLHAGVWGTVCDDGWGVPEATVVCHMLGFTNMIGVPVSNSYYGNGTGSIWIDDIDCNGTETNLGQCQRKPWGQNDCDHTEDASVICIVPANAQTPTVRLVGGLTHAQGRVQVSYNGVWGSICDDSWDDRDAKVVCKMLGFSRGGRALTGIGTGTGPIWMDDVECLGSESNIQNCSFKGWGENDCDHTEDAGAYCNDGTIQNVTVRLANGGSSMEGRVEVNFGGQWGTVCDDAWTNSNAAVVCRMLGFSTSNKGSSGLKDQECQHYMGRTGAVVKSGGVYGQGSGPILLDDVKCEGTESTIFQCSSKPIGSNNCRHREDVGVQCQIDAKETFQVRLTNGNNRQNGRVEVLYNNTWGTVCDDYFDARAAQVVCRMLGYPSTGALSKSRAFYGRGTGQIWLDNVRCSGNETSLSQCQHAPMGVTNCHHTEDVGVICSGSIQSLTTSRPGHITGAAPTPNPSQVYVRLVNGQDSFSGRVEVYAFGFWGTICDDQWNAHAAGVVCGMLGYQTTNAVARTGAFYGEGTGHIWLDNTNCTGSESSITQCRSNGWGQHNCGHNEDAGVICSQDIVIVCPQSGYLGSSSIPDGIAVDPTSQLVFYTDTGYDVIVAMRADGSASKVVVSQGLDQPRAICLDTLNGVMYWTDWGSSPKIEKANYDGSNRQILVNSSLGWPNGLALDTSAGFVTQPIKQMQWEQLDTQAPLLSCPLDISAVASQGSQTATVKWDPPSPVDNSGKPVRVSQSLQSPVTLGEGTYTVNVWASDVNGQSASCTFKIIIKILKCPQLKAPSNGIIATPLCPNYYGAQCQVGCLQGYQLIGGSGAVVCQTDATNNAFWSPNNLQCQAMTCPDPLTPANGKLSCQTPYKVNTVCTQSCNPGYQAAYGTGSRMCSASGQWTGQLLSCMPANGNGYPVVSGRPPLNPGKQQAASPTTNNVNAGGITAGVVAGAVVIVLIIVAAIIFLKRMQYGSGSGGRGYEMSGMTNPNYSSTSS</sequence>
<dbReference type="Pfam" id="PF00530">
    <property type="entry name" value="SRCR"/>
    <property type="match status" value="13"/>
</dbReference>
<protein>
    <submittedName>
        <fullName evidence="13">Deleted in malignant brain tumors 1 protein</fullName>
    </submittedName>
</protein>
<dbReference type="EMBL" id="UYJE01002208">
    <property type="protein sequence ID" value="VDI08634.1"/>
    <property type="molecule type" value="Genomic_DNA"/>
</dbReference>
<dbReference type="InterPro" id="IPR036772">
    <property type="entry name" value="SRCR-like_dom_sf"/>
</dbReference>
<dbReference type="GO" id="GO:0016020">
    <property type="term" value="C:membrane"/>
    <property type="evidence" value="ECO:0007669"/>
    <property type="project" value="InterPro"/>
</dbReference>
<dbReference type="InterPro" id="IPR000436">
    <property type="entry name" value="Sushi_SCR_CCP_dom"/>
</dbReference>
<evidence type="ECO:0000256" key="3">
    <source>
        <dbReference type="ARBA" id="ARBA00023157"/>
    </source>
</evidence>
<dbReference type="PRINTS" id="PR00258">
    <property type="entry name" value="SPERACTRCPTR"/>
</dbReference>
<feature type="domain" description="SRCR" evidence="10">
    <location>
        <begin position="891"/>
        <end position="991"/>
    </location>
</feature>
<dbReference type="Pfam" id="PF00084">
    <property type="entry name" value="Sushi"/>
    <property type="match status" value="2"/>
</dbReference>
<feature type="domain" description="SRCR" evidence="10">
    <location>
        <begin position="340"/>
        <end position="441"/>
    </location>
</feature>
<feature type="compositionally biased region" description="Polar residues" evidence="8">
    <location>
        <begin position="1879"/>
        <end position="1890"/>
    </location>
</feature>
<feature type="disulfide bond" evidence="5">
    <location>
        <begin position="738"/>
        <end position="748"/>
    </location>
</feature>
<feature type="region of interest" description="Disordered" evidence="8">
    <location>
        <begin position="1869"/>
        <end position="1890"/>
    </location>
</feature>
<feature type="domain" description="SRCR" evidence="10">
    <location>
        <begin position="453"/>
        <end position="554"/>
    </location>
</feature>
<feature type="domain" description="HYR" evidence="11">
    <location>
        <begin position="1597"/>
        <end position="1679"/>
    </location>
</feature>
<feature type="disulfide bond" evidence="5">
    <location>
        <begin position="191"/>
        <end position="201"/>
    </location>
</feature>
<keyword evidence="9" id="KW-1133">Transmembrane helix</keyword>
<dbReference type="Pfam" id="PF00058">
    <property type="entry name" value="Ldl_recept_b"/>
    <property type="match status" value="1"/>
</dbReference>
<dbReference type="Pfam" id="PF02494">
    <property type="entry name" value="HYR"/>
    <property type="match status" value="1"/>
</dbReference>
<feature type="disulfide bond" evidence="5">
    <location>
        <begin position="147"/>
        <end position="211"/>
    </location>
</feature>
<comment type="caution">
    <text evidence="5">Lacks conserved residue(s) required for the propagation of feature annotation.</text>
</comment>
<evidence type="ECO:0000256" key="7">
    <source>
        <dbReference type="PROSITE-ProRule" id="PRU00461"/>
    </source>
</evidence>
<keyword evidence="6" id="KW-0768">Sushi</keyword>
<dbReference type="PROSITE" id="PS00420">
    <property type="entry name" value="SRCR_1"/>
    <property type="match status" value="10"/>
</dbReference>
<feature type="transmembrane region" description="Helical" evidence="9">
    <location>
        <begin position="1839"/>
        <end position="1861"/>
    </location>
</feature>
<dbReference type="Gene3D" id="3.10.250.10">
    <property type="entry name" value="SRCR-like domain"/>
    <property type="match status" value="13"/>
</dbReference>
<feature type="disulfide bond" evidence="5">
    <location>
        <begin position="523"/>
        <end position="533"/>
    </location>
</feature>
<keyword evidence="14" id="KW-1185">Reference proteome</keyword>
<feature type="domain" description="SRCR" evidence="10">
    <location>
        <begin position="1237"/>
        <end position="1338"/>
    </location>
</feature>
<dbReference type="FunFam" id="3.10.250.10:FF:000001">
    <property type="entry name" value="Lysyl oxidase 4 isoform X1"/>
    <property type="match status" value="6"/>
</dbReference>
<dbReference type="OrthoDB" id="536948at2759"/>
<feature type="disulfide bond" evidence="5">
    <location>
        <begin position="1436"/>
        <end position="1446"/>
    </location>
</feature>
<keyword evidence="9" id="KW-0472">Membrane</keyword>
<feature type="domain" description="SRCR" evidence="10">
    <location>
        <begin position="231"/>
        <end position="332"/>
    </location>
</feature>
<feature type="domain" description="SRCR" evidence="10">
    <location>
        <begin position="561"/>
        <end position="662"/>
    </location>
</feature>
<keyword evidence="2" id="KW-0677">Repeat</keyword>
<dbReference type="SMART" id="SM00032">
    <property type="entry name" value="CCP"/>
    <property type="match status" value="2"/>
</dbReference>
<feature type="disulfide bond" evidence="5">
    <location>
        <begin position="851"/>
        <end position="861"/>
    </location>
</feature>
<dbReference type="CDD" id="cd00033">
    <property type="entry name" value="CCP"/>
    <property type="match status" value="2"/>
</dbReference>
<dbReference type="InterPro" id="IPR000033">
    <property type="entry name" value="LDLR_classB_rpt"/>
</dbReference>
<evidence type="ECO:0000256" key="6">
    <source>
        <dbReference type="PROSITE-ProRule" id="PRU00302"/>
    </source>
</evidence>
<feature type="disulfide bond" evidence="5">
    <location>
        <begin position="1068"/>
        <end position="1078"/>
    </location>
</feature>
<evidence type="ECO:0000256" key="9">
    <source>
        <dbReference type="SAM" id="Phobius"/>
    </source>
</evidence>
<dbReference type="PROSITE" id="PS50923">
    <property type="entry name" value="SUSHI"/>
    <property type="match status" value="2"/>
</dbReference>
<dbReference type="SMART" id="SM00135">
    <property type="entry name" value="LY"/>
    <property type="match status" value="2"/>
</dbReference>
<evidence type="ECO:0000256" key="2">
    <source>
        <dbReference type="ARBA" id="ARBA00022737"/>
    </source>
</evidence>
<dbReference type="InterPro" id="IPR035976">
    <property type="entry name" value="Sushi/SCR/CCP_sf"/>
</dbReference>
<evidence type="ECO:0000256" key="1">
    <source>
        <dbReference type="ARBA" id="ARBA00022729"/>
    </source>
</evidence>
<feature type="disulfide bond" evidence="5">
    <location>
        <begin position="79"/>
        <end position="89"/>
    </location>
</feature>
<keyword evidence="9" id="KW-0812">Transmembrane</keyword>
<feature type="disulfide bond" evidence="5">
    <location>
        <begin position="301"/>
        <end position="311"/>
    </location>
</feature>
<evidence type="ECO:0000256" key="4">
    <source>
        <dbReference type="ARBA" id="ARBA00023180"/>
    </source>
</evidence>
<evidence type="ECO:0000259" key="11">
    <source>
        <dbReference type="PROSITE" id="PS50825"/>
    </source>
</evidence>
<reference evidence="13" key="1">
    <citation type="submission" date="2018-11" db="EMBL/GenBank/DDBJ databases">
        <authorList>
            <person name="Alioto T."/>
            <person name="Alioto T."/>
        </authorList>
    </citation>
    <scope>NUCLEOTIDE SEQUENCE</scope>
</reference>
<comment type="caution">
    <text evidence="13">The sequence shown here is derived from an EMBL/GenBank/DDBJ whole genome shotgun (WGS) entry which is preliminary data.</text>
</comment>
<feature type="domain" description="SRCR" evidence="10">
    <location>
        <begin position="668"/>
        <end position="769"/>
    </location>
</feature>
<dbReference type="Proteomes" id="UP000596742">
    <property type="component" value="Unassembled WGS sequence"/>
</dbReference>
<dbReference type="PROSITE" id="PS50825">
    <property type="entry name" value="HYR"/>
    <property type="match status" value="1"/>
</dbReference>
<feature type="disulfide bond" evidence="5">
    <location>
        <begin position="631"/>
        <end position="641"/>
    </location>
</feature>
<feature type="domain" description="SRCR" evidence="10">
    <location>
        <begin position="122"/>
        <end position="222"/>
    </location>
</feature>
<keyword evidence="4" id="KW-0325">Glycoprotein</keyword>
<feature type="repeat" description="LDL-receptor class B" evidence="7">
    <location>
        <begin position="1539"/>
        <end position="1582"/>
    </location>
</feature>
<dbReference type="InterPro" id="IPR011042">
    <property type="entry name" value="6-blade_b-propeller_TolB-like"/>
</dbReference>
<dbReference type="SUPFAM" id="SSF57535">
    <property type="entry name" value="Complement control module/SCR domain"/>
    <property type="match status" value="2"/>
</dbReference>
<feature type="domain" description="SRCR" evidence="10">
    <location>
        <begin position="1366"/>
        <end position="1467"/>
    </location>
</feature>
<feature type="domain" description="SRCR" evidence="10">
    <location>
        <begin position="7"/>
        <end position="110"/>
    </location>
</feature>
<feature type="domain" description="SRCR" evidence="10">
    <location>
        <begin position="1001"/>
        <end position="1099"/>
    </location>
</feature>
<dbReference type="Gene3D" id="2.10.70.10">
    <property type="entry name" value="Complement Module, domain 1"/>
    <property type="match status" value="2"/>
</dbReference>
<dbReference type="Gene3D" id="2.120.10.30">
    <property type="entry name" value="TolB, C-terminal domain"/>
    <property type="match status" value="1"/>
</dbReference>
<dbReference type="InterPro" id="IPR003410">
    <property type="entry name" value="HYR_dom"/>
</dbReference>
<dbReference type="SUPFAM" id="SSF56487">
    <property type="entry name" value="SRCR-like"/>
    <property type="match status" value="13"/>
</dbReference>
<dbReference type="FunFam" id="3.10.250.10:FF:000011">
    <property type="entry name" value="Scavenger receptor class A member 5"/>
    <property type="match status" value="3"/>
</dbReference>
<feature type="disulfide bond" evidence="5">
    <location>
        <begin position="1307"/>
        <end position="1317"/>
    </location>
</feature>
<evidence type="ECO:0000259" key="12">
    <source>
        <dbReference type="PROSITE" id="PS50923"/>
    </source>
</evidence>
<evidence type="ECO:0000313" key="14">
    <source>
        <dbReference type="Proteomes" id="UP000596742"/>
    </source>
</evidence>
<dbReference type="InterPro" id="IPR001190">
    <property type="entry name" value="SRCR"/>
</dbReference>
<dbReference type="FunFam" id="3.10.250.10:FF:000006">
    <property type="entry name" value="neurotrypsin isoform X2"/>
    <property type="match status" value="3"/>
</dbReference>
<name>A0A8B6CR30_MYTGA</name>
<accession>A0A8B6CR30</accession>
<feature type="disulfide bond" evidence="5">
    <location>
        <begin position="410"/>
        <end position="420"/>
    </location>
</feature>
<feature type="domain" description="SRCR" evidence="10">
    <location>
        <begin position="779"/>
        <end position="882"/>
    </location>
</feature>
<dbReference type="FunFam" id="3.10.250.10:FF:000026">
    <property type="entry name" value="Tequila, isoform D"/>
    <property type="match status" value="1"/>
</dbReference>
<feature type="repeat" description="LDL-receptor class B" evidence="7">
    <location>
        <begin position="1496"/>
        <end position="1538"/>
    </location>
</feature>
<dbReference type="PROSITE" id="PS51120">
    <property type="entry name" value="LDLRB"/>
    <property type="match status" value="2"/>
</dbReference>
<feature type="domain" description="Sushi" evidence="12">
    <location>
        <begin position="1745"/>
        <end position="1804"/>
    </location>
</feature>
<feature type="disulfide bond" evidence="5">
    <location>
        <begin position="1197"/>
        <end position="1207"/>
    </location>
</feature>
<dbReference type="PROSITE" id="PS50287">
    <property type="entry name" value="SRCR_2"/>
    <property type="match status" value="13"/>
</dbReference>
<feature type="disulfide bond" evidence="5">
    <location>
        <begin position="160"/>
        <end position="221"/>
    </location>
</feature>
<gene>
    <name evidence="13" type="ORF">MGAL_10B029327</name>
</gene>
<organism evidence="13 14">
    <name type="scientific">Mytilus galloprovincialis</name>
    <name type="common">Mediterranean mussel</name>
    <dbReference type="NCBI Taxonomy" id="29158"/>
    <lineage>
        <taxon>Eukaryota</taxon>
        <taxon>Metazoa</taxon>
        <taxon>Spiralia</taxon>
        <taxon>Lophotrochozoa</taxon>
        <taxon>Mollusca</taxon>
        <taxon>Bivalvia</taxon>
        <taxon>Autobranchia</taxon>
        <taxon>Pteriomorphia</taxon>
        <taxon>Mytilida</taxon>
        <taxon>Mytiloidea</taxon>
        <taxon>Mytilidae</taxon>
        <taxon>Mytilinae</taxon>
        <taxon>Mytilus</taxon>
    </lineage>
</organism>
<feature type="region of interest" description="Disordered" evidence="8">
    <location>
        <begin position="1619"/>
        <end position="1638"/>
    </location>
</feature>
<feature type="domain" description="Sushi" evidence="12">
    <location>
        <begin position="1680"/>
        <end position="1744"/>
    </location>
</feature>
<dbReference type="SMART" id="SM00202">
    <property type="entry name" value="SR"/>
    <property type="match status" value="13"/>
</dbReference>
<evidence type="ECO:0000256" key="5">
    <source>
        <dbReference type="PROSITE-ProRule" id="PRU00196"/>
    </source>
</evidence>
<evidence type="ECO:0000259" key="10">
    <source>
        <dbReference type="PROSITE" id="PS50287"/>
    </source>
</evidence>
<feature type="disulfide bond" evidence="6">
    <location>
        <begin position="1682"/>
        <end position="1725"/>
    </location>
</feature>
<keyword evidence="3 5" id="KW-1015">Disulfide bond</keyword>
<dbReference type="SUPFAM" id="SSF63825">
    <property type="entry name" value="YWTD domain"/>
    <property type="match status" value="1"/>
</dbReference>
<feature type="disulfide bond" evidence="5">
    <location>
        <begin position="960"/>
        <end position="970"/>
    </location>
</feature>